<accession>A0A0M3IIL7</accession>
<organism evidence="1 2">
    <name type="scientific">Ascaris lumbricoides</name>
    <name type="common">Giant roundworm</name>
    <dbReference type="NCBI Taxonomy" id="6252"/>
    <lineage>
        <taxon>Eukaryota</taxon>
        <taxon>Metazoa</taxon>
        <taxon>Ecdysozoa</taxon>
        <taxon>Nematoda</taxon>
        <taxon>Chromadorea</taxon>
        <taxon>Rhabditida</taxon>
        <taxon>Spirurina</taxon>
        <taxon>Ascaridomorpha</taxon>
        <taxon>Ascaridoidea</taxon>
        <taxon>Ascarididae</taxon>
        <taxon>Ascaris</taxon>
    </lineage>
</organism>
<reference evidence="2" key="1">
    <citation type="submission" date="2017-02" db="UniProtKB">
        <authorList>
            <consortium name="WormBaseParasite"/>
        </authorList>
    </citation>
    <scope>IDENTIFICATION</scope>
</reference>
<protein>
    <submittedName>
        <fullName evidence="2">RNase_PH domain-containing protein</fullName>
    </submittedName>
</protein>
<keyword evidence="1" id="KW-1185">Reference proteome</keyword>
<name>A0A0M3IIL7_ASCLU</name>
<sequence>MEQHVTIRAQWQAGRGGRDWKRGLDKNIVIEQVIEAEAETISYTAVEEDRKVEAVAVIAGIILAAMEQMSPGAAVG</sequence>
<proteinExistence type="predicted"/>
<dbReference type="Proteomes" id="UP000036681">
    <property type="component" value="Unplaced"/>
</dbReference>
<dbReference type="AlphaFoldDB" id="A0A0M3IIL7"/>
<evidence type="ECO:0000313" key="2">
    <source>
        <dbReference type="WBParaSite" id="ALUE_0001840101-mRNA-1"/>
    </source>
</evidence>
<dbReference type="WBParaSite" id="ALUE_0001840101-mRNA-1">
    <property type="protein sequence ID" value="ALUE_0001840101-mRNA-1"/>
    <property type="gene ID" value="ALUE_0001840101"/>
</dbReference>
<evidence type="ECO:0000313" key="1">
    <source>
        <dbReference type="Proteomes" id="UP000036681"/>
    </source>
</evidence>